<gene>
    <name evidence="1" type="ORF">Hypma_014547</name>
</gene>
<reference evidence="1" key="1">
    <citation type="submission" date="2018-04" db="EMBL/GenBank/DDBJ databases">
        <title>Whole genome sequencing of Hypsizygus marmoreus.</title>
        <authorList>
            <person name="Choi I.-G."/>
            <person name="Min B."/>
            <person name="Kim J.-G."/>
            <person name="Kim S."/>
            <person name="Oh Y.-L."/>
            <person name="Kong W.-S."/>
            <person name="Park H."/>
            <person name="Jeong J."/>
            <person name="Song E.-S."/>
        </authorList>
    </citation>
    <scope>NUCLEOTIDE SEQUENCE [LARGE SCALE GENOMIC DNA]</scope>
    <source>
        <strain evidence="1">51987-8</strain>
    </source>
</reference>
<dbReference type="PANTHER" id="PTHR38926">
    <property type="entry name" value="F-BOX DOMAIN CONTAINING PROTEIN, EXPRESSED"/>
    <property type="match status" value="1"/>
</dbReference>
<comment type="caution">
    <text evidence="1">The sequence shown here is derived from an EMBL/GenBank/DDBJ whole genome shotgun (WGS) entry which is preliminary data.</text>
</comment>
<dbReference type="EMBL" id="LUEZ02000087">
    <property type="protein sequence ID" value="RDB18821.1"/>
    <property type="molecule type" value="Genomic_DNA"/>
</dbReference>
<evidence type="ECO:0000313" key="2">
    <source>
        <dbReference type="Proteomes" id="UP000076154"/>
    </source>
</evidence>
<dbReference type="Gene3D" id="1.20.1280.50">
    <property type="match status" value="1"/>
</dbReference>
<keyword evidence="2" id="KW-1185">Reference proteome</keyword>
<dbReference type="PANTHER" id="PTHR38926:SF72">
    <property type="entry name" value="IM:7136021-RELATED"/>
    <property type="match status" value="1"/>
</dbReference>
<sequence>MLTVQDYEHLTQLLLTHNPQRSDYILSESIQREFRQMRLDLEAFLQRLDGSTDITSQPSTELSVDQQQHMHSSCIWLIQNIDISIAPHKKLPAEIWSEIFMAVTPWHIFFPPTRRDYWLLPFETPVTPTTAWTLMQVCSRWRQIAKTTPELWKDVTISSRCKLPRDNWAGRIKPLVEASCEFLTRGTQLLDLWITIDALDLWFTGEEESVQSFIGDTNPIRDIISSASRQLSRISLNSSWDLLPRFFESAPLHFDSLDSLHVTLTSLSPFSREFQDMTVFSNAPKLHRIYLRERVDSNSSFKLGALSRFHMFQLPWGQLTEIHLRGAWITPASCYTILSQCPGLSDGEFLVSFTEPDVPMLVPAPYPTNYGSLISHYSLQSISFEFDFPETGSSLPDGFLSPLALPAVEDLSITTELCSDHGIEHSILSLIQRSRCTLQSFSFIWNKDGHRDHSIVTLDLYPIIASLSSTLNSLVLDSWPISRTALRLAVQESFLPKIAYFTCDVRSWECLSLFLDLVEARSRTHASSLHPMLKNATAWFTRPLEINDFSKQVKERAKIAMETAKEDGRQLYVGLLFSSRQTTLVLALY</sequence>
<dbReference type="SUPFAM" id="SSF81383">
    <property type="entry name" value="F-box domain"/>
    <property type="match status" value="1"/>
</dbReference>
<evidence type="ECO:0000313" key="1">
    <source>
        <dbReference type="EMBL" id="RDB18821.1"/>
    </source>
</evidence>
<protein>
    <submittedName>
        <fullName evidence="1">Uncharacterized protein</fullName>
    </submittedName>
</protein>
<name>A0A369J9U4_HYPMA</name>
<proteinExistence type="predicted"/>
<dbReference type="InParanoid" id="A0A369J9U4"/>
<dbReference type="Proteomes" id="UP000076154">
    <property type="component" value="Unassembled WGS sequence"/>
</dbReference>
<organism evidence="1 2">
    <name type="scientific">Hypsizygus marmoreus</name>
    <name type="common">White beech mushroom</name>
    <name type="synonym">Agaricus marmoreus</name>
    <dbReference type="NCBI Taxonomy" id="39966"/>
    <lineage>
        <taxon>Eukaryota</taxon>
        <taxon>Fungi</taxon>
        <taxon>Dikarya</taxon>
        <taxon>Basidiomycota</taxon>
        <taxon>Agaricomycotina</taxon>
        <taxon>Agaricomycetes</taxon>
        <taxon>Agaricomycetidae</taxon>
        <taxon>Agaricales</taxon>
        <taxon>Tricholomatineae</taxon>
        <taxon>Lyophyllaceae</taxon>
        <taxon>Hypsizygus</taxon>
    </lineage>
</organism>
<dbReference type="InterPro" id="IPR036047">
    <property type="entry name" value="F-box-like_dom_sf"/>
</dbReference>
<accession>A0A369J9U4</accession>
<dbReference type="AlphaFoldDB" id="A0A369J9U4"/>
<dbReference type="OrthoDB" id="2910560at2759"/>